<dbReference type="Proteomes" id="UP000037035">
    <property type="component" value="Unassembled WGS sequence"/>
</dbReference>
<accession>A0A0L6VRI0</accession>
<dbReference type="OrthoDB" id="412285at2759"/>
<gene>
    <name evidence="2" type="ORF">VP01_115g5</name>
</gene>
<dbReference type="AlphaFoldDB" id="A0A0L6VRI0"/>
<dbReference type="VEuPathDB" id="FungiDB:VP01_115g5"/>
<keyword evidence="3" id="KW-1185">Reference proteome</keyword>
<evidence type="ECO:0000256" key="1">
    <source>
        <dbReference type="SAM" id="MobiDB-lite"/>
    </source>
</evidence>
<dbReference type="PANTHER" id="PTHR11439">
    <property type="entry name" value="GAG-POL-RELATED RETROTRANSPOSON"/>
    <property type="match status" value="1"/>
</dbReference>
<feature type="region of interest" description="Disordered" evidence="1">
    <location>
        <begin position="116"/>
        <end position="140"/>
    </location>
</feature>
<name>A0A0L6VRI0_9BASI</name>
<evidence type="ECO:0008006" key="4">
    <source>
        <dbReference type="Google" id="ProtNLM"/>
    </source>
</evidence>
<organism evidence="2 3">
    <name type="scientific">Puccinia sorghi</name>
    <dbReference type="NCBI Taxonomy" id="27349"/>
    <lineage>
        <taxon>Eukaryota</taxon>
        <taxon>Fungi</taxon>
        <taxon>Dikarya</taxon>
        <taxon>Basidiomycota</taxon>
        <taxon>Pucciniomycotina</taxon>
        <taxon>Pucciniomycetes</taxon>
        <taxon>Pucciniales</taxon>
        <taxon>Pucciniaceae</taxon>
        <taxon>Puccinia</taxon>
    </lineage>
</organism>
<evidence type="ECO:0000313" key="2">
    <source>
        <dbReference type="EMBL" id="KNZ63318.1"/>
    </source>
</evidence>
<protein>
    <recommendedName>
        <fullName evidence="4">Retrovirus-related Pol polyprotein from transposon TNT 1-94</fullName>
    </recommendedName>
</protein>
<evidence type="ECO:0000313" key="3">
    <source>
        <dbReference type="Proteomes" id="UP000037035"/>
    </source>
</evidence>
<reference evidence="2 3" key="1">
    <citation type="submission" date="2015-08" db="EMBL/GenBank/DDBJ databases">
        <title>Next Generation Sequencing and Analysis of the Genome of Puccinia sorghi L Schw, the Causal Agent of Maize Common Rust.</title>
        <authorList>
            <person name="Rochi L."/>
            <person name="Burguener G."/>
            <person name="Darino M."/>
            <person name="Turjanski A."/>
            <person name="Kreff E."/>
            <person name="Dieguez M.J."/>
            <person name="Sacco F."/>
        </authorList>
    </citation>
    <scope>NUCLEOTIDE SEQUENCE [LARGE SCALE GENOMIC DNA]</scope>
    <source>
        <strain evidence="2 3">RO10H11247</strain>
    </source>
</reference>
<dbReference type="PANTHER" id="PTHR11439:SF483">
    <property type="entry name" value="PEPTIDE SYNTHASE GLIP-LIKE, PUTATIVE (AFU_ORTHOLOGUE AFUA_3G12920)-RELATED"/>
    <property type="match status" value="1"/>
</dbReference>
<dbReference type="STRING" id="27349.A0A0L6VRI0"/>
<dbReference type="EMBL" id="LAVV01001777">
    <property type="protein sequence ID" value="KNZ63318.1"/>
    <property type="molecule type" value="Genomic_DNA"/>
</dbReference>
<comment type="caution">
    <text evidence="2">The sequence shown here is derived from an EMBL/GenBank/DDBJ whole genome shotgun (WGS) entry which is preliminary data.</text>
</comment>
<feature type="non-terminal residue" evidence="2">
    <location>
        <position position="1"/>
    </location>
</feature>
<sequence>PDLSHAVNFLAQFSSNPDQSHWQALHHLIQYLKTTRSKKLLLRPDNYCLQTWSNASWGGKFHCSTSGFCTKLFGCPITWGSHHQKTVAKSTHCAEYISLVFRNKQASIGVGGRAGGELEGGGQDGPVECRGGPEVAQRGA</sequence>
<proteinExistence type="predicted"/>